<dbReference type="PANTHER" id="PTHR43393:SF3">
    <property type="entry name" value="LYSINE DECARBOXYLASE-LIKE PROTEIN"/>
    <property type="match status" value="1"/>
</dbReference>
<evidence type="ECO:0000256" key="3">
    <source>
        <dbReference type="ARBA" id="ARBA00031983"/>
    </source>
</evidence>
<dbReference type="InterPro" id="IPR031100">
    <property type="entry name" value="LOG_fam"/>
</dbReference>
<dbReference type="Pfam" id="PF03641">
    <property type="entry name" value="Lysine_decarbox"/>
    <property type="match status" value="1"/>
</dbReference>
<gene>
    <name evidence="4" type="ORF">AUC69_09690</name>
</gene>
<dbReference type="GO" id="GO:0005829">
    <property type="term" value="C:cytosol"/>
    <property type="evidence" value="ECO:0007669"/>
    <property type="project" value="TreeGrafter"/>
</dbReference>
<accession>A0A1E3VXA5</accession>
<organism evidence="4 5">
    <name type="scientific">Methyloceanibacter superfactus</name>
    <dbReference type="NCBI Taxonomy" id="1774969"/>
    <lineage>
        <taxon>Bacteria</taxon>
        <taxon>Pseudomonadati</taxon>
        <taxon>Pseudomonadota</taxon>
        <taxon>Alphaproteobacteria</taxon>
        <taxon>Hyphomicrobiales</taxon>
        <taxon>Hyphomicrobiaceae</taxon>
        <taxon>Methyloceanibacter</taxon>
    </lineage>
</organism>
<dbReference type="EC" id="3.2.2.4" evidence="2"/>
<dbReference type="SUPFAM" id="SSF102405">
    <property type="entry name" value="MCP/YpsA-like"/>
    <property type="match status" value="1"/>
</dbReference>
<dbReference type="Proteomes" id="UP000094472">
    <property type="component" value="Unassembled WGS sequence"/>
</dbReference>
<comment type="caution">
    <text evidence="4">The sequence shown here is derived from an EMBL/GenBank/DDBJ whole genome shotgun (WGS) entry which is preliminary data.</text>
</comment>
<evidence type="ECO:0000256" key="1">
    <source>
        <dbReference type="ARBA" id="ARBA00000274"/>
    </source>
</evidence>
<evidence type="ECO:0000313" key="4">
    <source>
        <dbReference type="EMBL" id="ODR98185.1"/>
    </source>
</evidence>
<comment type="catalytic activity">
    <reaction evidence="1">
        <text>AMP + H2O = D-ribose 5-phosphate + adenine</text>
        <dbReference type="Rhea" id="RHEA:20129"/>
        <dbReference type="ChEBI" id="CHEBI:15377"/>
        <dbReference type="ChEBI" id="CHEBI:16708"/>
        <dbReference type="ChEBI" id="CHEBI:78346"/>
        <dbReference type="ChEBI" id="CHEBI:456215"/>
        <dbReference type="EC" id="3.2.2.4"/>
    </reaction>
</comment>
<proteinExistence type="predicted"/>
<dbReference type="EMBL" id="LPWF01000023">
    <property type="protein sequence ID" value="ODR98185.1"/>
    <property type="molecule type" value="Genomic_DNA"/>
</dbReference>
<evidence type="ECO:0000313" key="5">
    <source>
        <dbReference type="Proteomes" id="UP000094472"/>
    </source>
</evidence>
<reference evidence="4 5" key="1">
    <citation type="journal article" date="2016" name="Environ. Microbiol.">
        <title>New Methyloceanibacter diversity from North Sea sediments includes methanotroph containing solely the soluble methane monooxygenase.</title>
        <authorList>
            <person name="Vekeman B."/>
            <person name="Kerckhof F.M."/>
            <person name="Cremers G."/>
            <person name="de Vos P."/>
            <person name="Vandamme P."/>
            <person name="Boon N."/>
            <person name="Op den Camp H.J."/>
            <person name="Heylen K."/>
        </authorList>
    </citation>
    <scope>NUCLEOTIDE SEQUENCE [LARGE SCALE GENOMIC DNA]</scope>
    <source>
        <strain evidence="4 5">R-67175</strain>
    </source>
</reference>
<protein>
    <recommendedName>
        <fullName evidence="3">AMP nucleosidase</fullName>
        <ecNumber evidence="2">3.2.2.4</ecNumber>
    </recommendedName>
    <alternativeName>
        <fullName evidence="3">AMP nucleosidase</fullName>
    </alternativeName>
</protein>
<dbReference type="GO" id="GO:0008714">
    <property type="term" value="F:AMP nucleosidase activity"/>
    <property type="evidence" value="ECO:0007669"/>
    <property type="project" value="UniProtKB-EC"/>
</dbReference>
<dbReference type="PANTHER" id="PTHR43393">
    <property type="entry name" value="CYTOKININ RIBOSIDE 5'-MONOPHOSPHATE PHOSPHORIBOHYDROLASE"/>
    <property type="match status" value="1"/>
</dbReference>
<evidence type="ECO:0000256" key="2">
    <source>
        <dbReference type="ARBA" id="ARBA00011985"/>
    </source>
</evidence>
<sequence>MAQLFARLRGRGFLQSDEMRAMRLALEFSKADLALNEKGIVSTIVVFGSSRILSPEQAEEALSRAQDSGAVERAKKQKQLSAWYQEARAFGRIVSERGGALTGDGQRQNVIVTGGGPGIMEGANRGAAEAGAPSIGFNIVLPIEQPPNPYTTPDLTFCFHYFAIRKMHFAMRANALAIFPGGLGTMDELFEILALKQTRKCAQMPVILFSREYWRTVVNFTALEDLGMIDSQDAGLFEIVDSAEEAWDALVRRGLTVHTPLREP</sequence>
<dbReference type="InterPro" id="IPR052341">
    <property type="entry name" value="LOG_family_nucleotidases"/>
</dbReference>
<dbReference type="Gene3D" id="3.40.50.450">
    <property type="match status" value="1"/>
</dbReference>
<dbReference type="AlphaFoldDB" id="A0A1E3VXA5"/>
<name>A0A1E3VXA5_9HYPH</name>
<dbReference type="STRING" id="1774969.AUC69_09690"/>
<keyword evidence="5" id="KW-1185">Reference proteome</keyword>